<reference evidence="1 2" key="1">
    <citation type="submission" date="2015-09" db="EMBL/GenBank/DDBJ databases">
        <title>Complete genome of Psychrobacter urativorans R10.10B.</title>
        <authorList>
            <person name="See-Too W.S."/>
            <person name="Chan K.G."/>
        </authorList>
    </citation>
    <scope>NUCLEOTIDE SEQUENCE [LARGE SCALE GENOMIC DNA]</scope>
    <source>
        <strain evidence="1 2">R10.10B</strain>
    </source>
</reference>
<gene>
    <name evidence="1" type="ORF">AOC03_01440</name>
</gene>
<dbReference type="SUPFAM" id="SSF50939">
    <property type="entry name" value="Sialidases"/>
    <property type="match status" value="1"/>
</dbReference>
<sequence length="360" mass="39729">MLKVRALMNINALILPLIISLGGVVVGCASTSTSPLKPGSSNVSPISKNTLSDAGKPIIIDNSPTGVIWQLMPEAPGSLIAQGNGVFVSLVAPITSPKVIAEVGYQPYISVNGRDWTPAPSRIPVSGRSLIFANGWFYDAGEGVPPHNNTGVIVRSRDGVNWEEVYSQGRNPFTSIRYLNGGFIATGQYGLVASSRDGERWRQQQIKNVPAFYDADYFAGEYLLTGDAMALYASNNLTNWRNLSTENLLSAGPRNLQNNSDILLLQTDGYLYIYHDKKWTFNKLPKDDSRFNYYISKLSPSSEDFVVTNKDKQVLRSKDGKNWQTLSQLQPADRNTSCESRCIIYDYQIVKLPKMAVSFP</sequence>
<dbReference type="Proteomes" id="UP000059847">
    <property type="component" value="Chromosome"/>
</dbReference>
<dbReference type="PROSITE" id="PS51257">
    <property type="entry name" value="PROKAR_LIPOPROTEIN"/>
    <property type="match status" value="1"/>
</dbReference>
<proteinExistence type="predicted"/>
<dbReference type="InterPro" id="IPR036278">
    <property type="entry name" value="Sialidase_sf"/>
</dbReference>
<evidence type="ECO:0008006" key="3">
    <source>
        <dbReference type="Google" id="ProtNLM"/>
    </source>
</evidence>
<accession>A0A0M4U5C5</accession>
<dbReference type="EMBL" id="CP012678">
    <property type="protein sequence ID" value="ALF58876.1"/>
    <property type="molecule type" value="Genomic_DNA"/>
</dbReference>
<dbReference type="STRING" id="45610.AOC03_01440"/>
<organism evidence="1 2">
    <name type="scientific">Psychrobacter urativorans</name>
    <dbReference type="NCBI Taxonomy" id="45610"/>
    <lineage>
        <taxon>Bacteria</taxon>
        <taxon>Pseudomonadati</taxon>
        <taxon>Pseudomonadota</taxon>
        <taxon>Gammaproteobacteria</taxon>
        <taxon>Moraxellales</taxon>
        <taxon>Moraxellaceae</taxon>
        <taxon>Psychrobacter</taxon>
    </lineage>
</organism>
<protein>
    <recommendedName>
        <fullName evidence="3">Glycosyl hydrolase</fullName>
    </recommendedName>
</protein>
<keyword evidence="2" id="KW-1185">Reference proteome</keyword>
<evidence type="ECO:0000313" key="2">
    <source>
        <dbReference type="Proteomes" id="UP000059847"/>
    </source>
</evidence>
<name>A0A0M4U5C5_9GAMM</name>
<dbReference type="KEGG" id="pur:AOC03_01440"/>
<evidence type="ECO:0000313" key="1">
    <source>
        <dbReference type="EMBL" id="ALF58876.1"/>
    </source>
</evidence>
<dbReference type="AlphaFoldDB" id="A0A0M4U5C5"/>
<dbReference type="OrthoDB" id="9813892at2"/>